<dbReference type="AlphaFoldDB" id="A0AAW2X7T0"/>
<comment type="caution">
    <text evidence="2">The sequence shown here is derived from an EMBL/GenBank/DDBJ whole genome shotgun (WGS) entry which is preliminary data.</text>
</comment>
<accession>A0AAW2X7T0</accession>
<dbReference type="PROSITE" id="PS50897">
    <property type="entry name" value="CTLH"/>
    <property type="match status" value="1"/>
</dbReference>
<reference evidence="2" key="1">
    <citation type="submission" date="2020-06" db="EMBL/GenBank/DDBJ databases">
        <authorList>
            <person name="Li T."/>
            <person name="Hu X."/>
            <person name="Zhang T."/>
            <person name="Song X."/>
            <person name="Zhang H."/>
            <person name="Dai N."/>
            <person name="Sheng W."/>
            <person name="Hou X."/>
            <person name="Wei L."/>
        </authorList>
    </citation>
    <scope>NUCLEOTIDE SEQUENCE</scope>
    <source>
        <strain evidence="2">KEN1</strain>
        <tissue evidence="2">Leaf</tissue>
    </source>
</reference>
<dbReference type="InterPro" id="IPR045098">
    <property type="entry name" value="Fyv10_fam"/>
</dbReference>
<dbReference type="GO" id="GO:0005737">
    <property type="term" value="C:cytoplasm"/>
    <property type="evidence" value="ECO:0007669"/>
    <property type="project" value="TreeGrafter"/>
</dbReference>
<proteinExistence type="predicted"/>
<dbReference type="SMART" id="SM00668">
    <property type="entry name" value="CTLH"/>
    <property type="match status" value="1"/>
</dbReference>
<dbReference type="PANTHER" id="PTHR12170:SF3">
    <property type="entry name" value="GH10162P"/>
    <property type="match status" value="1"/>
</dbReference>
<reference evidence="2" key="2">
    <citation type="journal article" date="2024" name="Plant">
        <title>Genomic evolution and insights into agronomic trait innovations of Sesamum species.</title>
        <authorList>
            <person name="Miao H."/>
            <person name="Wang L."/>
            <person name="Qu L."/>
            <person name="Liu H."/>
            <person name="Sun Y."/>
            <person name="Le M."/>
            <person name="Wang Q."/>
            <person name="Wei S."/>
            <person name="Zheng Y."/>
            <person name="Lin W."/>
            <person name="Duan Y."/>
            <person name="Cao H."/>
            <person name="Xiong S."/>
            <person name="Wang X."/>
            <person name="Wei L."/>
            <person name="Li C."/>
            <person name="Ma Q."/>
            <person name="Ju M."/>
            <person name="Zhao R."/>
            <person name="Li G."/>
            <person name="Mu C."/>
            <person name="Tian Q."/>
            <person name="Mei H."/>
            <person name="Zhang T."/>
            <person name="Gao T."/>
            <person name="Zhang H."/>
        </authorList>
    </citation>
    <scope>NUCLEOTIDE SEQUENCE</scope>
    <source>
        <strain evidence="2">KEN1</strain>
    </source>
</reference>
<name>A0AAW2X7T0_9LAMI</name>
<protein>
    <submittedName>
        <fullName evidence="2">Protein RMD5</fullName>
    </submittedName>
</protein>
<feature type="domain" description="CTLH" evidence="1">
    <location>
        <begin position="148"/>
        <end position="205"/>
    </location>
</feature>
<gene>
    <name evidence="2" type="ORF">Slati_1566100</name>
</gene>
<evidence type="ECO:0000259" key="1">
    <source>
        <dbReference type="PROSITE" id="PS50897"/>
    </source>
</evidence>
<dbReference type="GO" id="GO:0043161">
    <property type="term" value="P:proteasome-mediated ubiquitin-dependent protein catabolic process"/>
    <property type="evidence" value="ECO:0007669"/>
    <property type="project" value="InterPro"/>
</dbReference>
<dbReference type="GO" id="GO:0005634">
    <property type="term" value="C:nucleus"/>
    <property type="evidence" value="ECO:0007669"/>
    <property type="project" value="TreeGrafter"/>
</dbReference>
<organism evidence="2">
    <name type="scientific">Sesamum latifolium</name>
    <dbReference type="NCBI Taxonomy" id="2727402"/>
    <lineage>
        <taxon>Eukaryota</taxon>
        <taxon>Viridiplantae</taxon>
        <taxon>Streptophyta</taxon>
        <taxon>Embryophyta</taxon>
        <taxon>Tracheophyta</taxon>
        <taxon>Spermatophyta</taxon>
        <taxon>Magnoliopsida</taxon>
        <taxon>eudicotyledons</taxon>
        <taxon>Gunneridae</taxon>
        <taxon>Pentapetalae</taxon>
        <taxon>asterids</taxon>
        <taxon>lamiids</taxon>
        <taxon>Lamiales</taxon>
        <taxon>Pedaliaceae</taxon>
        <taxon>Sesamum</taxon>
    </lineage>
</organism>
<evidence type="ECO:0000313" key="2">
    <source>
        <dbReference type="EMBL" id="KAL0450097.1"/>
    </source>
</evidence>
<sequence length="222" mass="25290">MELNSIKDAFDRVTKKQKLSSSKSQEIIEQIGQEIEQALSRIQSGKDSASPSDHKLIERTKAKLKEIAPLSQLEGTQKDLNIALSKYPKLLDKSFNPDISKAYRNIDFDIHTVNQIIASHFYRQGQFDLGDCFVDECHEPEAAERKAPFLEMFQILEAMKSRNLEPALNWATNNHEQLSQNGSDIELKLHRLQFVEILQNKGRDEALSMLAFFGSICCQTYG</sequence>
<dbReference type="GO" id="GO:0034657">
    <property type="term" value="C:GID complex"/>
    <property type="evidence" value="ECO:0007669"/>
    <property type="project" value="TreeGrafter"/>
</dbReference>
<dbReference type="PANTHER" id="PTHR12170">
    <property type="entry name" value="MACROPHAGE ERYTHROBLAST ATTACHER-RELATED"/>
    <property type="match status" value="1"/>
</dbReference>
<dbReference type="GO" id="GO:0004842">
    <property type="term" value="F:ubiquitin-protein transferase activity"/>
    <property type="evidence" value="ECO:0007669"/>
    <property type="project" value="InterPro"/>
</dbReference>
<dbReference type="InterPro" id="IPR006595">
    <property type="entry name" value="CTLH_C"/>
</dbReference>
<dbReference type="EMBL" id="JACGWN010000005">
    <property type="protein sequence ID" value="KAL0450097.1"/>
    <property type="molecule type" value="Genomic_DNA"/>
</dbReference>
<dbReference type="Pfam" id="PF10607">
    <property type="entry name" value="CTLH"/>
    <property type="match status" value="1"/>
</dbReference>
<dbReference type="InterPro" id="IPR024964">
    <property type="entry name" value="CTLH/CRA"/>
</dbReference>